<feature type="domain" description="Mannitol dehydrogenase N-terminal" evidence="4">
    <location>
        <begin position="36"/>
        <end position="280"/>
    </location>
</feature>
<sequence>MQSKFIKEINKMETLNYKVLEGTGYNGYILKDAPVKVMQFGEGNFLRAFVDYFYDIANEKAGYNGKVKLVQPIGNFPQMADWINEQEGLYTLYLRGSEKGQKVDAKRVISCVSDCVCPYIDGKWDEVLALARSEDLETVVSNTTEAGIAYTKGDSQFDQVPPNSFPAKLTRVLFERYKAFNGAADKGLVILSCELIDNNGKELQKCCNNYAKDWDLEPAFIDWMNTANTFCSTLVDRIVPGRIRDPQELAALEEANGYHDTALDVGEVFGVWVIEGPAGLEDKLPFKKAGVNVMVVPDVTPYKKRKVRILNGAHTGFVLGAYLAGFDIVRDCMHNDTVRGFMNKMLHEEIIPTLPLDKKDLEDFASAVEDRFNNPFVNHELMSISLNSTSKWKARNMPSFLAYIEEQKQLPKCLTMSLAAYIAFYSNDIQERTADGLICKRPAGNTYKIQDDAWALDFYYAHKDDTAAQLVHAVLTNTQMWDQDLTKIEGLEAAVLADLEMIRTQGAEAAYKSCL</sequence>
<dbReference type="InterPro" id="IPR008927">
    <property type="entry name" value="6-PGluconate_DH-like_C_sf"/>
</dbReference>
<dbReference type="Pfam" id="PF08125">
    <property type="entry name" value="Mannitol_dh_C"/>
    <property type="match status" value="1"/>
</dbReference>
<evidence type="ECO:0000256" key="3">
    <source>
        <dbReference type="ARBA" id="ARBA00048615"/>
    </source>
</evidence>
<dbReference type="GO" id="GO:0019592">
    <property type="term" value="P:mannitol catabolic process"/>
    <property type="evidence" value="ECO:0007669"/>
    <property type="project" value="TreeGrafter"/>
</dbReference>
<dbReference type="PANTHER" id="PTHR30524">
    <property type="entry name" value="MANNITOL-1-PHOSPHATE 5-DEHYDROGENASE"/>
    <property type="match status" value="1"/>
</dbReference>
<dbReference type="NCBIfam" id="NF002969">
    <property type="entry name" value="PRK03643.1"/>
    <property type="match status" value="1"/>
</dbReference>
<evidence type="ECO:0000256" key="2">
    <source>
        <dbReference type="ARBA" id="ARBA00023027"/>
    </source>
</evidence>
<evidence type="ECO:0000259" key="5">
    <source>
        <dbReference type="Pfam" id="PF08125"/>
    </source>
</evidence>
<feature type="domain" description="Mannitol dehydrogenase C-terminal" evidence="5">
    <location>
        <begin position="298"/>
        <end position="502"/>
    </location>
</feature>
<dbReference type="GO" id="GO:0009026">
    <property type="term" value="F:tagaturonate reductase activity"/>
    <property type="evidence" value="ECO:0007669"/>
    <property type="project" value="TreeGrafter"/>
</dbReference>
<reference evidence="6 7" key="1">
    <citation type="submission" date="2007-09" db="EMBL/GenBank/DDBJ databases">
        <title>Draft genome sequence of Faecalibacterium prausnitzii M21/2.</title>
        <authorList>
            <person name="Sudarsanam P."/>
            <person name="Ley R."/>
            <person name="Guruge J."/>
            <person name="Turnbaugh P.J."/>
            <person name="Mahowald M."/>
            <person name="Liep D."/>
            <person name="Gordon J."/>
        </authorList>
    </citation>
    <scope>NUCLEOTIDE SEQUENCE [LARGE SCALE GENOMIC DNA]</scope>
    <source>
        <strain evidence="6 7">M21/2</strain>
    </source>
</reference>
<dbReference type="Gene3D" id="3.40.50.720">
    <property type="entry name" value="NAD(P)-binding Rossmann-like Domain"/>
    <property type="match status" value="1"/>
</dbReference>
<keyword evidence="1" id="KW-0560">Oxidoreductase</keyword>
<dbReference type="AlphaFoldDB" id="A8SDQ2"/>
<dbReference type="InterPro" id="IPR013328">
    <property type="entry name" value="6PGD_dom2"/>
</dbReference>
<dbReference type="InterPro" id="IPR013131">
    <property type="entry name" value="Mannitol_DH_N"/>
</dbReference>
<dbReference type="GO" id="GO:0005829">
    <property type="term" value="C:cytosol"/>
    <property type="evidence" value="ECO:0007669"/>
    <property type="project" value="TreeGrafter"/>
</dbReference>
<comment type="caution">
    <text evidence="6">The sequence shown here is derived from an EMBL/GenBank/DDBJ whole genome shotgun (WGS) entry which is preliminary data.</text>
</comment>
<dbReference type="EMBL" id="ABED02000028">
    <property type="protein sequence ID" value="EDP20964.1"/>
    <property type="molecule type" value="Genomic_DNA"/>
</dbReference>
<organism evidence="6 7">
    <name type="scientific">Faecalibacterium prausnitzii M21/2</name>
    <dbReference type="NCBI Taxonomy" id="411485"/>
    <lineage>
        <taxon>Bacteria</taxon>
        <taxon>Bacillati</taxon>
        <taxon>Bacillota</taxon>
        <taxon>Clostridia</taxon>
        <taxon>Eubacteriales</taxon>
        <taxon>Oscillospiraceae</taxon>
        <taxon>Faecalibacterium</taxon>
    </lineage>
</organism>
<evidence type="ECO:0000256" key="1">
    <source>
        <dbReference type="ARBA" id="ARBA00023002"/>
    </source>
</evidence>
<dbReference type="PANTHER" id="PTHR30524:SF0">
    <property type="entry name" value="ALTRONATE OXIDOREDUCTASE-RELATED"/>
    <property type="match status" value="1"/>
</dbReference>
<keyword evidence="2" id="KW-0520">NAD</keyword>
<evidence type="ECO:0000313" key="7">
    <source>
        <dbReference type="Proteomes" id="UP000005945"/>
    </source>
</evidence>
<reference evidence="6 7" key="2">
    <citation type="submission" date="2007-09" db="EMBL/GenBank/DDBJ databases">
        <authorList>
            <person name="Fulton L."/>
            <person name="Clifton S."/>
            <person name="Fulton B."/>
            <person name="Xu J."/>
            <person name="Minx P."/>
            <person name="Pepin K.H."/>
            <person name="Johnson M."/>
            <person name="Thiruvilangam P."/>
            <person name="Bhonagiri V."/>
            <person name="Nash W.E."/>
            <person name="Mardis E.R."/>
            <person name="Wilson R.K."/>
        </authorList>
    </citation>
    <scope>NUCLEOTIDE SEQUENCE [LARGE SCALE GENOMIC DNA]</scope>
    <source>
        <strain evidence="6 7">M21/2</strain>
    </source>
</reference>
<evidence type="ECO:0000259" key="4">
    <source>
        <dbReference type="Pfam" id="PF01232"/>
    </source>
</evidence>
<gene>
    <name evidence="6" type="ORF">FAEPRAM212_02291</name>
</gene>
<dbReference type="Gene3D" id="1.10.1040.10">
    <property type="entry name" value="N-(1-d-carboxylethyl)-l-norvaline Dehydrogenase, domain 2"/>
    <property type="match status" value="1"/>
</dbReference>
<accession>A8SDQ2</accession>
<dbReference type="Proteomes" id="UP000005945">
    <property type="component" value="Unassembled WGS sequence"/>
</dbReference>
<protein>
    <submittedName>
        <fullName evidence="6">Mannitol dehydrogenase domain protein</fullName>
    </submittedName>
</protein>
<dbReference type="HOGENOM" id="CLU_027324_1_0_9"/>
<proteinExistence type="predicted"/>
<dbReference type="InterPro" id="IPR036291">
    <property type="entry name" value="NAD(P)-bd_dom_sf"/>
</dbReference>
<comment type="catalytic activity">
    <reaction evidence="3">
        <text>D-mannitol 1-phosphate + NAD(+) = beta-D-fructose 6-phosphate + NADH + H(+)</text>
        <dbReference type="Rhea" id="RHEA:19661"/>
        <dbReference type="ChEBI" id="CHEBI:15378"/>
        <dbReference type="ChEBI" id="CHEBI:57540"/>
        <dbReference type="ChEBI" id="CHEBI:57634"/>
        <dbReference type="ChEBI" id="CHEBI:57945"/>
        <dbReference type="ChEBI" id="CHEBI:61381"/>
        <dbReference type="EC" id="1.1.1.17"/>
    </reaction>
</comment>
<evidence type="ECO:0000313" key="6">
    <source>
        <dbReference type="EMBL" id="EDP20964.1"/>
    </source>
</evidence>
<dbReference type="GO" id="GO:0019698">
    <property type="term" value="P:D-galacturonate catabolic process"/>
    <property type="evidence" value="ECO:0007669"/>
    <property type="project" value="TreeGrafter"/>
</dbReference>
<dbReference type="Pfam" id="PF01232">
    <property type="entry name" value="Mannitol_dh"/>
    <property type="match status" value="1"/>
</dbReference>
<dbReference type="SUPFAM" id="SSF51735">
    <property type="entry name" value="NAD(P)-binding Rossmann-fold domains"/>
    <property type="match status" value="1"/>
</dbReference>
<dbReference type="InterPro" id="IPR013118">
    <property type="entry name" value="Mannitol_DH_C"/>
</dbReference>
<dbReference type="SUPFAM" id="SSF48179">
    <property type="entry name" value="6-phosphogluconate dehydrogenase C-terminal domain-like"/>
    <property type="match status" value="1"/>
</dbReference>
<dbReference type="GO" id="GO:0008926">
    <property type="term" value="F:mannitol-1-phosphate 5-dehydrogenase activity"/>
    <property type="evidence" value="ECO:0007669"/>
    <property type="project" value="UniProtKB-EC"/>
</dbReference>
<name>A8SDQ2_9FIRM</name>